<gene>
    <name evidence="3" type="ORF">FX988_02749</name>
</gene>
<dbReference type="InterPro" id="IPR001347">
    <property type="entry name" value="SIS_dom"/>
</dbReference>
<dbReference type="AlphaFoldDB" id="A0A857JMC3"/>
<feature type="domain" description="SIS" evidence="2">
    <location>
        <begin position="194"/>
        <end position="331"/>
    </location>
</feature>
<evidence type="ECO:0000256" key="1">
    <source>
        <dbReference type="ARBA" id="ARBA00022737"/>
    </source>
</evidence>
<keyword evidence="3" id="KW-0808">Transferase</keyword>
<keyword evidence="4" id="KW-1185">Reference proteome</keyword>
<dbReference type="Pfam" id="PF01380">
    <property type="entry name" value="SIS"/>
    <property type="match status" value="2"/>
</dbReference>
<dbReference type="KEGG" id="pmes:FX988_02749"/>
<evidence type="ECO:0000313" key="4">
    <source>
        <dbReference type="Proteomes" id="UP000464524"/>
    </source>
</evidence>
<dbReference type="GO" id="GO:0097367">
    <property type="term" value="F:carbohydrate derivative binding"/>
    <property type="evidence" value="ECO:0007669"/>
    <property type="project" value="InterPro"/>
</dbReference>
<dbReference type="InterPro" id="IPR035490">
    <property type="entry name" value="GlmS/FrlB_SIS"/>
</dbReference>
<dbReference type="PANTHER" id="PTHR10937">
    <property type="entry name" value="GLUCOSAMINE--FRUCTOSE-6-PHOSPHATE AMINOTRANSFERASE, ISOMERIZING"/>
    <property type="match status" value="1"/>
</dbReference>
<dbReference type="Gene3D" id="3.40.50.10490">
    <property type="entry name" value="Glucose-6-phosphate isomerase like protein, domain 1"/>
    <property type="match status" value="2"/>
</dbReference>
<dbReference type="InterPro" id="IPR046348">
    <property type="entry name" value="SIS_dom_sf"/>
</dbReference>
<evidence type="ECO:0000313" key="3">
    <source>
        <dbReference type="EMBL" id="QHJ12492.1"/>
    </source>
</evidence>
<dbReference type="RefSeq" id="WP_160180608.1">
    <property type="nucleotide sequence ID" value="NZ_CP047656.1"/>
</dbReference>
<dbReference type="GO" id="GO:0004360">
    <property type="term" value="F:glutamine-fructose-6-phosphate transaminase (isomerizing) activity"/>
    <property type="evidence" value="ECO:0007669"/>
    <property type="project" value="UniProtKB-EC"/>
</dbReference>
<reference evidence="3 4" key="1">
    <citation type="submission" date="2019-12" db="EMBL/GenBank/DDBJ databases">
        <title>Genome sequencing and assembly of endphytes of Porphyra tenera.</title>
        <authorList>
            <person name="Park J.M."/>
            <person name="Shin R."/>
            <person name="Jo S.H."/>
        </authorList>
    </citation>
    <scope>NUCLEOTIDE SEQUENCE [LARGE SCALE GENOMIC DNA]</scope>
    <source>
        <strain evidence="3 4">GPM4</strain>
    </source>
</reference>
<dbReference type="OrthoDB" id="9761808at2"/>
<organism evidence="3 4">
    <name type="scientific">Paraglaciecola mesophila</name>
    <dbReference type="NCBI Taxonomy" id="197222"/>
    <lineage>
        <taxon>Bacteria</taxon>
        <taxon>Pseudomonadati</taxon>
        <taxon>Pseudomonadota</taxon>
        <taxon>Gammaproteobacteria</taxon>
        <taxon>Alteromonadales</taxon>
        <taxon>Alteromonadaceae</taxon>
        <taxon>Paraglaciecola</taxon>
    </lineage>
</organism>
<dbReference type="EMBL" id="CP047656">
    <property type="protein sequence ID" value="QHJ12492.1"/>
    <property type="molecule type" value="Genomic_DNA"/>
</dbReference>
<dbReference type="GO" id="GO:1901135">
    <property type="term" value="P:carbohydrate derivative metabolic process"/>
    <property type="evidence" value="ECO:0007669"/>
    <property type="project" value="InterPro"/>
</dbReference>
<dbReference type="Proteomes" id="UP000464524">
    <property type="component" value="Chromosome"/>
</dbReference>
<sequence length="331" mass="35730">MTSIMAKEAASTADLLAQQLRLNQGTCERIAQRIQRLNPSVVYIVARGSSDHAGVFAKYLIEVELGIPVVAAAPSVVTVFHKQLKLNNALVIGISQSGRSPDILQHMEMAKEAGALCIGLVNDETSPLANLVDELIPLRVEQEVAVAATKSYLACLSALLQLVAYSKKDRALIAAIKEIPDALKRAVDGPKQLHADMFQGCDKCIVLGRGFGYAIAKEVALKLKEVCAIQAEAFSSAEFVHGPVALAQKPLKVLSLGLLDESQATHKQQIDDVTQRGAHVLHMKVFPDNVHPRIGALMIMQRFYLDIADISVQLGCNPDTPQGLNKVTMTV</sequence>
<dbReference type="NCBIfam" id="NF046059">
    <property type="entry name" value="NagB_SO3506"/>
    <property type="match status" value="1"/>
</dbReference>
<evidence type="ECO:0000259" key="2">
    <source>
        <dbReference type="PROSITE" id="PS51464"/>
    </source>
</evidence>
<protein>
    <submittedName>
        <fullName evidence="3">Glutamine--fructose-6-phosphate aminotransferase (Isomerizing)</fullName>
        <ecNumber evidence="3">2.6.1.16</ecNumber>
    </submittedName>
</protein>
<name>A0A857JMC3_9ALTE</name>
<dbReference type="InterPro" id="IPR035466">
    <property type="entry name" value="GlmS/AgaS_SIS"/>
</dbReference>
<dbReference type="EC" id="2.6.1.16" evidence="3"/>
<feature type="domain" description="SIS" evidence="2">
    <location>
        <begin position="30"/>
        <end position="183"/>
    </location>
</feature>
<dbReference type="PROSITE" id="PS51464">
    <property type="entry name" value="SIS"/>
    <property type="match status" value="2"/>
</dbReference>
<dbReference type="CDD" id="cd05008">
    <property type="entry name" value="SIS_GlmS_GlmD_1"/>
    <property type="match status" value="1"/>
</dbReference>
<dbReference type="SUPFAM" id="SSF53697">
    <property type="entry name" value="SIS domain"/>
    <property type="match status" value="1"/>
</dbReference>
<dbReference type="PANTHER" id="PTHR10937:SF8">
    <property type="entry name" value="AMINOTRANSFERASE-RELATED"/>
    <property type="match status" value="1"/>
</dbReference>
<keyword evidence="1" id="KW-0677">Repeat</keyword>
<accession>A0A857JMC3</accession>
<dbReference type="CDD" id="cd05009">
    <property type="entry name" value="SIS_GlmS_GlmD_2"/>
    <property type="match status" value="1"/>
</dbReference>
<keyword evidence="3" id="KW-0032">Aminotransferase</keyword>
<proteinExistence type="predicted"/>